<dbReference type="Proteomes" id="UP001515943">
    <property type="component" value="Unassembled WGS sequence"/>
</dbReference>
<feature type="region of interest" description="Disordered" evidence="1">
    <location>
        <begin position="548"/>
        <end position="569"/>
    </location>
</feature>
<accession>A0ABX1FU20</accession>
<evidence type="ECO:0000313" key="3">
    <source>
        <dbReference type="Proteomes" id="UP001515943"/>
    </source>
</evidence>
<comment type="caution">
    <text evidence="2">The sequence shown here is derived from an EMBL/GenBank/DDBJ whole genome shotgun (WGS) entry which is preliminary data.</text>
</comment>
<evidence type="ECO:0000256" key="1">
    <source>
        <dbReference type="SAM" id="MobiDB-lite"/>
    </source>
</evidence>
<dbReference type="RefSeq" id="WP_167978596.1">
    <property type="nucleotide sequence ID" value="NZ_VSRL01000208.1"/>
</dbReference>
<organism evidence="2 3">
    <name type="scientific">Lentzea indica</name>
    <dbReference type="NCBI Taxonomy" id="2604800"/>
    <lineage>
        <taxon>Bacteria</taxon>
        <taxon>Bacillati</taxon>
        <taxon>Actinomycetota</taxon>
        <taxon>Actinomycetes</taxon>
        <taxon>Pseudonocardiales</taxon>
        <taxon>Pseudonocardiaceae</taxon>
        <taxon>Lentzea</taxon>
    </lineage>
</organism>
<evidence type="ECO:0000313" key="2">
    <source>
        <dbReference type="EMBL" id="NKE61948.1"/>
    </source>
</evidence>
<keyword evidence="3" id="KW-1185">Reference proteome</keyword>
<protein>
    <submittedName>
        <fullName evidence="2">Uncharacterized protein</fullName>
    </submittedName>
</protein>
<feature type="compositionally biased region" description="Basic and acidic residues" evidence="1">
    <location>
        <begin position="548"/>
        <end position="561"/>
    </location>
</feature>
<proteinExistence type="predicted"/>
<sequence>MRQRTLLIALAVAVFVAAAGIVVVLQPDEAAAQRQQQGFTVSFAAAESALSEDRAERDDQIRDWARIGLASQLEMDTGQMRDAFFDTLPIRDNGFADLARQPTGPGRALRHGDTLHLLVPRDDVNDKRTAGLLLDQHRTDTGNYPQNVQVHRYEIRDHTIAITDENKQGANDFRAQNGYVTAKIGDADELNRFLATAKHLSTLEVRGDEVHAGGWNWPGPDITAQDITVLQRAYAKHEQPAFSLDPPDETPTREDVQAVLKNVPQQTIDQLLAGQADTELIQAGIFDEATPEKLKANGLPADRTDLWTMLNLIRNRPLYNEARYEGGIAGTEVGMTLFYTDLIAKQWVDGVGDGVPTITGFVPDSEAVTPPSHCATDPGAESGRLWFGQNDKAFSFSEDKASIGAQSTRLFSRSDGAEGEIEPSYAFGRGLRWWDEHYQAVADHEAQYARLDQIMRWSGALEWLTGKGKRLPETEPRTGLRFAEWYACRDDLKERSDIRPVRPPSATREAVLTKPSKAFKNCGFHGVRGGVSLGDRIARIGDGFKADLPEPVRRAGPKDETSTLNGGNGKITDVTVGLVEGQRKVVDSVERTISTTNGTAEVRTAATGRQVIPLGELKVLQPQTSVRHLATTLKASRGKIDYRVDYQGNHLGTLTTEKTRSFISLSWARGVVNRMIQALHPLQRGKTLNDNVFYSQRDANGQLQHRIGGKDDPWLTIGPDAPAEGFAVRAGVPDAQGIARHLLAKLNPRAPPTGEFMTLTATPDGPPIANFGNTPPTGTPIQVRTPDGQSSSLYVNKDQVTVASSDPLLGHNGAVEGAAMLRDIADVLAKHGETDGLLQAVRFGDVGAMVGKQEIFLSPPGHQWSTRVLETLNGDTTMRITDGKAVHVDRSPLHRVNTQKLTLGEVLNSPGTTFYVNESFRATLPTKDGPVVADALNQDMTVTIREVTADRHQAVPADVRVHRDAEWSRVDAPPRIGVPTSLNIVITLDSGAPSSTRPPTPKGPAARIVLICPEDDDAKGCGD</sequence>
<gene>
    <name evidence="2" type="ORF">FXN61_36385</name>
</gene>
<reference evidence="2 3" key="1">
    <citation type="submission" date="2019-08" db="EMBL/GenBank/DDBJ databases">
        <title>Lentzea from Indian Himalayas.</title>
        <authorList>
            <person name="Mandal S."/>
            <person name="Mallick Gupta A."/>
            <person name="Maiti P.K."/>
            <person name="Sarkar J."/>
            <person name="Mandal S."/>
        </authorList>
    </citation>
    <scope>NUCLEOTIDE SEQUENCE [LARGE SCALE GENOMIC DNA]</scope>
    <source>
        <strain evidence="2 3">PSKA42</strain>
    </source>
</reference>
<name>A0ABX1FU20_9PSEU</name>
<dbReference type="EMBL" id="VSRL01000208">
    <property type="protein sequence ID" value="NKE61948.1"/>
    <property type="molecule type" value="Genomic_DNA"/>
</dbReference>